<keyword evidence="2" id="KW-1185">Reference proteome</keyword>
<comment type="caution">
    <text evidence="1">The sequence shown here is derived from an EMBL/GenBank/DDBJ whole genome shotgun (WGS) entry which is preliminary data.</text>
</comment>
<sequence length="146" mass="16777">DIHKQVNYRKTYVTINGLSKKAIQTGIDAGSNTIQELENFMNSFITKYTSKKKETPIHKKNKRQHEYENETSSSYSSSDEEGFIAVENPIVRSKRGASRKKRLKGFHEFESKNKKTKEHSEIPKGRKLTQCQQCQNTGYNRAGCEA</sequence>
<protein>
    <submittedName>
        <fullName evidence="1">25701_t:CDS:1</fullName>
    </submittedName>
</protein>
<proteinExistence type="predicted"/>
<evidence type="ECO:0000313" key="1">
    <source>
        <dbReference type="EMBL" id="CAG8833629.1"/>
    </source>
</evidence>
<evidence type="ECO:0000313" key="2">
    <source>
        <dbReference type="Proteomes" id="UP000789920"/>
    </source>
</evidence>
<gene>
    <name evidence="1" type="ORF">RPERSI_LOCUS28897</name>
</gene>
<dbReference type="EMBL" id="CAJVQC010107065">
    <property type="protein sequence ID" value="CAG8833629.1"/>
    <property type="molecule type" value="Genomic_DNA"/>
</dbReference>
<reference evidence="1" key="1">
    <citation type="submission" date="2021-06" db="EMBL/GenBank/DDBJ databases">
        <authorList>
            <person name="Kallberg Y."/>
            <person name="Tangrot J."/>
            <person name="Rosling A."/>
        </authorList>
    </citation>
    <scope>NUCLEOTIDE SEQUENCE</scope>
    <source>
        <strain evidence="1">MA461A</strain>
    </source>
</reference>
<organism evidence="1 2">
    <name type="scientific">Racocetra persica</name>
    <dbReference type="NCBI Taxonomy" id="160502"/>
    <lineage>
        <taxon>Eukaryota</taxon>
        <taxon>Fungi</taxon>
        <taxon>Fungi incertae sedis</taxon>
        <taxon>Mucoromycota</taxon>
        <taxon>Glomeromycotina</taxon>
        <taxon>Glomeromycetes</taxon>
        <taxon>Diversisporales</taxon>
        <taxon>Gigasporaceae</taxon>
        <taxon>Racocetra</taxon>
    </lineage>
</organism>
<dbReference type="Proteomes" id="UP000789920">
    <property type="component" value="Unassembled WGS sequence"/>
</dbReference>
<name>A0ACA9SCC5_9GLOM</name>
<accession>A0ACA9SCC5</accession>
<feature type="non-terminal residue" evidence="1">
    <location>
        <position position="1"/>
    </location>
</feature>